<dbReference type="Proteomes" id="UP000593915">
    <property type="component" value="Chromosome"/>
</dbReference>
<evidence type="ECO:0000313" key="1">
    <source>
        <dbReference type="EMBL" id="QOW60462.1"/>
    </source>
</evidence>
<dbReference type="PROSITE" id="PS51257">
    <property type="entry name" value="PROKAR_LIPOPROTEIN"/>
    <property type="match status" value="1"/>
</dbReference>
<dbReference type="SUPFAM" id="SSF48452">
    <property type="entry name" value="TPR-like"/>
    <property type="match status" value="1"/>
</dbReference>
<accession>A0A7S6WNQ3</accession>
<dbReference type="AlphaFoldDB" id="A0A7S6WNQ3"/>
<dbReference type="RefSeq" id="WP_020966511.1">
    <property type="nucleotide sequence ID" value="NZ_CP045670.1"/>
</dbReference>
<dbReference type="Gene3D" id="1.25.40.10">
    <property type="entry name" value="Tetratricopeptide repeat domain"/>
    <property type="match status" value="1"/>
</dbReference>
<dbReference type="InterPro" id="IPR019734">
    <property type="entry name" value="TPR_rpt"/>
</dbReference>
<dbReference type="SMART" id="SM00028">
    <property type="entry name" value="TPR"/>
    <property type="match status" value="1"/>
</dbReference>
<proteinExistence type="predicted"/>
<sequence>MAKKIRFILYIICCFLILACTKQAKAKLDSLAGYMAWKQNDWISASSSFLNSLALAEQLNDEEIKIYSNFGIGSVYLMQNEDLSAFKRFENIKNAKDNRLNSSLYYQRGIIAFKLRQYDKAADCFRQSLEFDSDNVDAKINYELSKKYSEKSESKTQSGGTKGAAEKEDGVFDKAVMDLIRKKEKDEWQKITQEEKKAAAYDF</sequence>
<evidence type="ECO:0000313" key="2">
    <source>
        <dbReference type="Proteomes" id="UP000593915"/>
    </source>
</evidence>
<organism evidence="1 2">
    <name type="scientific">Treponema pedis</name>
    <dbReference type="NCBI Taxonomy" id="409322"/>
    <lineage>
        <taxon>Bacteria</taxon>
        <taxon>Pseudomonadati</taxon>
        <taxon>Spirochaetota</taxon>
        <taxon>Spirochaetia</taxon>
        <taxon>Spirochaetales</taxon>
        <taxon>Treponemataceae</taxon>
        <taxon>Treponema</taxon>
    </lineage>
</organism>
<name>A0A7S6WNQ3_9SPIR</name>
<dbReference type="PROSITE" id="PS50005">
    <property type="entry name" value="TPR"/>
    <property type="match status" value="1"/>
</dbReference>
<reference evidence="1 2" key="1">
    <citation type="submission" date="2020-09" db="EMBL/GenBank/DDBJ databases">
        <title>Characterization of Treponema spp. from bovine digital dermatitis in Korea.</title>
        <authorList>
            <person name="Espiritu H.M."/>
            <person name="Cho Y.I."/>
            <person name="Mamuad L."/>
        </authorList>
    </citation>
    <scope>NUCLEOTIDE SEQUENCE [LARGE SCALE GENOMIC DNA]</scope>
    <source>
        <strain evidence="1 2">KS1</strain>
    </source>
</reference>
<dbReference type="EMBL" id="CP061839">
    <property type="protein sequence ID" value="QOW60462.1"/>
    <property type="molecule type" value="Genomic_DNA"/>
</dbReference>
<dbReference type="Pfam" id="PF00515">
    <property type="entry name" value="TPR_1"/>
    <property type="match status" value="1"/>
</dbReference>
<protein>
    <submittedName>
        <fullName evidence="1">Tetratricopeptide repeat protein</fullName>
    </submittedName>
</protein>
<dbReference type="InterPro" id="IPR011990">
    <property type="entry name" value="TPR-like_helical_dom_sf"/>
</dbReference>
<dbReference type="GeneID" id="301091148"/>
<gene>
    <name evidence="1" type="ORF">IFE08_11690</name>
</gene>